<proteinExistence type="predicted"/>
<name>A0A147BJ41_IXORI</name>
<organism evidence="1">
    <name type="scientific">Ixodes ricinus</name>
    <name type="common">Common tick</name>
    <name type="synonym">Acarus ricinus</name>
    <dbReference type="NCBI Taxonomy" id="34613"/>
    <lineage>
        <taxon>Eukaryota</taxon>
        <taxon>Metazoa</taxon>
        <taxon>Ecdysozoa</taxon>
        <taxon>Arthropoda</taxon>
        <taxon>Chelicerata</taxon>
        <taxon>Arachnida</taxon>
        <taxon>Acari</taxon>
        <taxon>Parasitiformes</taxon>
        <taxon>Ixodida</taxon>
        <taxon>Ixodoidea</taxon>
        <taxon>Ixodidae</taxon>
        <taxon>Ixodinae</taxon>
        <taxon>Ixodes</taxon>
    </lineage>
</organism>
<sequence>SSFRIETTSILNCLNCSQNNCVCLLWRGHYFLIVSYSTCLRSEGKGFSGMCSNSTYFFFRSSSAQHI</sequence>
<feature type="non-terminal residue" evidence="1">
    <location>
        <position position="1"/>
    </location>
</feature>
<dbReference type="EMBL" id="GEGO01004618">
    <property type="protein sequence ID" value="JAR90786.1"/>
    <property type="molecule type" value="Transcribed_RNA"/>
</dbReference>
<protein>
    <submittedName>
        <fullName evidence="1">Uncharacterized protein</fullName>
    </submittedName>
</protein>
<accession>A0A147BJ41</accession>
<dbReference type="AlphaFoldDB" id="A0A147BJ41"/>
<reference evidence="1" key="1">
    <citation type="journal article" date="2018" name="PLoS Negl. Trop. Dis.">
        <title>Sialome diversity of ticks revealed by RNAseq of single tick salivary glands.</title>
        <authorList>
            <person name="Perner J."/>
            <person name="Kropackova S."/>
            <person name="Kopacek P."/>
            <person name="Ribeiro J.M."/>
        </authorList>
    </citation>
    <scope>NUCLEOTIDE SEQUENCE</scope>
    <source>
        <strain evidence="1">Siblings of single egg batch collected in Ceske Budejovice</strain>
        <tissue evidence="1">Salivary glands</tissue>
    </source>
</reference>
<evidence type="ECO:0000313" key="1">
    <source>
        <dbReference type="EMBL" id="JAR90786.1"/>
    </source>
</evidence>
<feature type="non-terminal residue" evidence="1">
    <location>
        <position position="67"/>
    </location>
</feature>